<dbReference type="Proteomes" id="UP000070529">
    <property type="component" value="Unassembled WGS sequence"/>
</dbReference>
<dbReference type="Gene3D" id="3.30.70.270">
    <property type="match status" value="1"/>
</dbReference>
<dbReference type="EMBL" id="LNTY01000051">
    <property type="protein sequence ID" value="KXF80424.1"/>
    <property type="molecule type" value="Genomic_DNA"/>
</dbReference>
<dbReference type="InterPro" id="IPR011623">
    <property type="entry name" value="7TMR_DISM_rcpt_extracell_dom1"/>
</dbReference>
<dbReference type="InterPro" id="IPR001633">
    <property type="entry name" value="EAL_dom"/>
</dbReference>
<evidence type="ECO:0000313" key="3">
    <source>
        <dbReference type="EMBL" id="KXF80424.1"/>
    </source>
</evidence>
<dbReference type="SUPFAM" id="SSF141868">
    <property type="entry name" value="EAL domain-like"/>
    <property type="match status" value="1"/>
</dbReference>
<evidence type="ECO:0000256" key="1">
    <source>
        <dbReference type="SAM" id="Phobius"/>
    </source>
</evidence>
<dbReference type="Pfam" id="PF07695">
    <property type="entry name" value="7TMR-DISM_7TM"/>
    <property type="match status" value="1"/>
</dbReference>
<dbReference type="PANTHER" id="PTHR33121">
    <property type="entry name" value="CYCLIC DI-GMP PHOSPHODIESTERASE PDEF"/>
    <property type="match status" value="1"/>
</dbReference>
<dbReference type="InterPro" id="IPR043128">
    <property type="entry name" value="Rev_trsase/Diguanyl_cyclase"/>
</dbReference>
<evidence type="ECO:0000313" key="4">
    <source>
        <dbReference type="Proteomes" id="UP000070529"/>
    </source>
</evidence>
<dbReference type="CDD" id="cd01948">
    <property type="entry name" value="EAL"/>
    <property type="match status" value="1"/>
</dbReference>
<dbReference type="SMART" id="SM00052">
    <property type="entry name" value="EAL"/>
    <property type="match status" value="1"/>
</dbReference>
<gene>
    <name evidence="3" type="ORF">ATN88_21955</name>
</gene>
<feature type="transmembrane region" description="Helical" evidence="1">
    <location>
        <begin position="289"/>
        <end position="307"/>
    </location>
</feature>
<accession>A0A135I4T3</accession>
<comment type="caution">
    <text evidence="3">The sequence shown here is derived from an EMBL/GenBank/DDBJ whole genome shotgun (WGS) entry which is preliminary data.</text>
</comment>
<dbReference type="InterPro" id="IPR029787">
    <property type="entry name" value="Nucleotide_cyclase"/>
</dbReference>
<sequence>MRNVSLVPNKTLWVTASLLLVILFGLTSARFSSFFPALSSQSESLKAKYSYFIDNSNSHILSYVIGSAIFRNIDDPSEIPWTIGQKSYWVKVELQNIADEHKHHVLYFDTPLIDRLNIYMYSSGGVLVKQWWLGDSAQRGYEMGDMPPAVHFQLDIGERATMYLQVSTTGIPVMPIWLLDQQEFHQVTQLLHLVWGGFVAILGIVAVYTFAVFVALKERVYLVYAAYVVTAIVQLGALHGFGAYLFPSAVQSFFSKNLVALTFGLFILSLLFAHLYLRVHKTPSLLRQVVHYGLMVLSGLMLVSLFLPEHISGTFLIAVQPLFYGLIGTIVWRRWRLGKNWGRMFMVSWVPLIIAGVFPPLLALGVIEYTLTTRYAFMMGTVLAVFFMALALAERFRQQRQDSVFQLTHDVVSQLPNLNVLSLVVDRLVDKATPFTLCCFQVDRFESLSPYMSADEKARFVNAICERLTRALDSDDVHELERGYKVMHRVACIKEGSFGFIVLSAVEEDVSLFVSSVIDEVEGYIELNNYSIRAQGTVGMSLFPKDGSQSDVLINKALQAVTETSPLEKKVNTYDCLDNFNRTLNMSLVADLKKAIENDELSLYHQPQVDLRTGTIHGSEVLLRWEHPKYGHISPEVFVKLAEEVGLINDLTMWVIKRAFYQQSKLIEMGFSRRLSINVSASDIAIPNLVDRICDFANNYRVPTGLLSLELTESTMVSDYDRLHEVIEKLSQFDIEVSIDDYGTGYSSLTYLSQLQFTELKIDRGFIQSLTSSPRQQNIVRATTEMAKSLGLMVVAEGVEDLETVSVLKRYGVDIAQGYHYSRPLSFSQYLIYLKRTCTQMPAPANRIRRDSQSG</sequence>
<dbReference type="GO" id="GO:0071111">
    <property type="term" value="F:cyclic-guanylate-specific phosphodiesterase activity"/>
    <property type="evidence" value="ECO:0007669"/>
    <property type="project" value="InterPro"/>
</dbReference>
<feature type="transmembrane region" description="Helical" evidence="1">
    <location>
        <begin position="221"/>
        <end position="246"/>
    </location>
</feature>
<dbReference type="Gene3D" id="2.60.40.2380">
    <property type="match status" value="1"/>
</dbReference>
<dbReference type="PANTHER" id="PTHR33121:SF70">
    <property type="entry name" value="SIGNALING PROTEIN YKOW"/>
    <property type="match status" value="1"/>
</dbReference>
<dbReference type="InterPro" id="IPR050706">
    <property type="entry name" value="Cyclic-di-GMP_PDE-like"/>
</dbReference>
<evidence type="ECO:0000259" key="2">
    <source>
        <dbReference type="PROSITE" id="PS50883"/>
    </source>
</evidence>
<dbReference type="STRING" id="294935.ATN88_21955"/>
<proteinExistence type="predicted"/>
<dbReference type="Pfam" id="PF07696">
    <property type="entry name" value="7TMR-DISMED2"/>
    <property type="match status" value="1"/>
</dbReference>
<keyword evidence="1" id="KW-1133">Transmembrane helix</keyword>
<organism evidence="3 4">
    <name type="scientific">Enterovibrio coralii</name>
    <dbReference type="NCBI Taxonomy" id="294935"/>
    <lineage>
        <taxon>Bacteria</taxon>
        <taxon>Pseudomonadati</taxon>
        <taxon>Pseudomonadota</taxon>
        <taxon>Gammaproteobacteria</taxon>
        <taxon>Vibrionales</taxon>
        <taxon>Vibrionaceae</taxon>
        <taxon>Enterovibrio</taxon>
    </lineage>
</organism>
<reference evidence="3 4" key="1">
    <citation type="submission" date="2015-11" db="EMBL/GenBank/DDBJ databases">
        <title>Genomic Taxonomy of the Vibrionaceae.</title>
        <authorList>
            <person name="Gomez-Gil B."/>
            <person name="Enciso-Ibarra J."/>
        </authorList>
    </citation>
    <scope>NUCLEOTIDE SEQUENCE [LARGE SCALE GENOMIC DNA]</scope>
    <source>
        <strain evidence="3 4">CAIM 912</strain>
    </source>
</reference>
<keyword evidence="4" id="KW-1185">Reference proteome</keyword>
<feature type="transmembrane region" description="Helical" evidence="1">
    <location>
        <begin position="373"/>
        <end position="393"/>
    </location>
</feature>
<dbReference type="OrthoDB" id="6279314at2"/>
<feature type="transmembrane region" description="Helical" evidence="1">
    <location>
        <begin position="190"/>
        <end position="214"/>
    </location>
</feature>
<dbReference type="PROSITE" id="PS50883">
    <property type="entry name" value="EAL"/>
    <property type="match status" value="1"/>
</dbReference>
<feature type="transmembrane region" description="Helical" evidence="1">
    <location>
        <begin position="313"/>
        <end position="332"/>
    </location>
</feature>
<dbReference type="Pfam" id="PF00563">
    <property type="entry name" value="EAL"/>
    <property type="match status" value="1"/>
</dbReference>
<name>A0A135I4T3_9GAMM</name>
<dbReference type="InterPro" id="IPR011622">
    <property type="entry name" value="7TMR_DISM_rcpt_extracell_dom2"/>
</dbReference>
<dbReference type="AlphaFoldDB" id="A0A135I4T3"/>
<feature type="transmembrane region" description="Helical" evidence="1">
    <location>
        <begin position="344"/>
        <end position="367"/>
    </location>
</feature>
<keyword evidence="1" id="KW-0812">Transmembrane</keyword>
<feature type="transmembrane region" description="Helical" evidence="1">
    <location>
        <begin position="258"/>
        <end position="277"/>
    </location>
</feature>
<feature type="domain" description="EAL" evidence="2">
    <location>
        <begin position="585"/>
        <end position="838"/>
    </location>
</feature>
<dbReference type="InterPro" id="IPR035919">
    <property type="entry name" value="EAL_sf"/>
</dbReference>
<dbReference type="Gene3D" id="3.20.20.450">
    <property type="entry name" value="EAL domain"/>
    <property type="match status" value="1"/>
</dbReference>
<dbReference type="RefSeq" id="WP_067419319.1">
    <property type="nucleotide sequence ID" value="NZ_LNTY01000051.1"/>
</dbReference>
<keyword evidence="1" id="KW-0472">Membrane</keyword>
<dbReference type="SUPFAM" id="SSF55073">
    <property type="entry name" value="Nucleotide cyclase"/>
    <property type="match status" value="1"/>
</dbReference>
<protein>
    <submittedName>
        <fullName evidence="3">Signal protein</fullName>
    </submittedName>
</protein>